<feature type="transmembrane region" description="Helical" evidence="12">
    <location>
        <begin position="191"/>
        <end position="212"/>
    </location>
</feature>
<dbReference type="GO" id="GO:0043952">
    <property type="term" value="P:protein transport by the Sec complex"/>
    <property type="evidence" value="ECO:0007669"/>
    <property type="project" value="UniProtKB-UniRule"/>
</dbReference>
<dbReference type="NCBIfam" id="TIGR00966">
    <property type="entry name" value="transloc_SecF"/>
    <property type="match status" value="1"/>
</dbReference>
<dbReference type="NCBIfam" id="TIGR00916">
    <property type="entry name" value="2A0604s01"/>
    <property type="match status" value="1"/>
</dbReference>
<feature type="transmembrane region" description="Helical" evidence="12">
    <location>
        <begin position="271"/>
        <end position="294"/>
    </location>
</feature>
<comment type="subunit">
    <text evidence="12">Forms a complex with SecD. Part of the essential Sec protein translocation apparatus which comprises SecA, SecYEG and auxiliary proteins SecDF-YajC and YidC.</text>
</comment>
<name>A0AAW5R5T2_9HYPH</name>
<dbReference type="GO" id="GO:0015450">
    <property type="term" value="F:protein-transporting ATPase activity"/>
    <property type="evidence" value="ECO:0007669"/>
    <property type="project" value="InterPro"/>
</dbReference>
<feature type="transmembrane region" description="Helical" evidence="12">
    <location>
        <begin position="164"/>
        <end position="185"/>
    </location>
</feature>
<sequence>MRLLRLVPDDTHIGFMRLRRITLPLSATLSVLSIVLFFVVGLNFGIDFRGGSLIEIQTKDGPANISELRQTVGGLGLGDVQIQEFGAPDEVLIRVVQQEGGELAQQAVISKIREALGDTVDYRRVEIVGPTVSAELARTGTIAVLASILAILIYIWFRFEWQYAIGAVIATVHDVIMTIGVFAVLQLDFNLSSIAAILTIVGYSLNDTVVVYDRIRENVRRYRKMPMTDLLDLSVNQTLSRTIMTSLTTLLALIALYVFGGEVIRSFVFAMIWGVLVGTFSSIYVASPILLYLGAKPESGSGSKAAVAAEGT</sequence>
<evidence type="ECO:0000256" key="3">
    <source>
        <dbReference type="ARBA" id="ARBA00022475"/>
    </source>
</evidence>
<dbReference type="InterPro" id="IPR005665">
    <property type="entry name" value="SecF_bac"/>
</dbReference>
<keyword evidence="2 12" id="KW-0813">Transport</keyword>
<evidence type="ECO:0000256" key="1">
    <source>
        <dbReference type="ARBA" id="ARBA00004651"/>
    </source>
</evidence>
<comment type="function">
    <text evidence="9 12">Part of the Sec protein translocase complex. Interacts with the SecYEG preprotein conducting channel. SecDF uses the proton motive force (PMF) to complete protein translocation after the ATP-dependent function of SecA.</text>
</comment>
<keyword evidence="7 12" id="KW-0811">Translocation</keyword>
<keyword evidence="5 12" id="KW-0653">Protein transport</keyword>
<dbReference type="PRINTS" id="PR01755">
    <property type="entry name" value="SECFTRNLCASE"/>
</dbReference>
<evidence type="ECO:0000256" key="9">
    <source>
        <dbReference type="ARBA" id="ARBA00059018"/>
    </source>
</evidence>
<keyword evidence="15" id="KW-1185">Reference proteome</keyword>
<dbReference type="SUPFAM" id="SSF82866">
    <property type="entry name" value="Multidrug efflux transporter AcrB transmembrane domain"/>
    <property type="match status" value="1"/>
</dbReference>
<organism evidence="14 15">
    <name type="scientific">Microbaculum marinisediminis</name>
    <dbReference type="NCBI Taxonomy" id="2931392"/>
    <lineage>
        <taxon>Bacteria</taxon>
        <taxon>Pseudomonadati</taxon>
        <taxon>Pseudomonadota</taxon>
        <taxon>Alphaproteobacteria</taxon>
        <taxon>Hyphomicrobiales</taxon>
        <taxon>Tepidamorphaceae</taxon>
        <taxon>Microbaculum</taxon>
    </lineage>
</organism>
<evidence type="ECO:0000313" key="14">
    <source>
        <dbReference type="EMBL" id="MCT8974041.1"/>
    </source>
</evidence>
<dbReference type="FunFam" id="1.20.1640.10:FF:000024">
    <property type="entry name" value="Multifunctional fusion protein"/>
    <property type="match status" value="1"/>
</dbReference>
<dbReference type="PANTHER" id="PTHR30081">
    <property type="entry name" value="PROTEIN-EXPORT MEMBRANE PROTEIN SEC"/>
    <property type="match status" value="1"/>
</dbReference>
<feature type="domain" description="Protein export membrane protein SecD/SecF C-terminal" evidence="13">
    <location>
        <begin position="112"/>
        <end position="294"/>
    </location>
</feature>
<evidence type="ECO:0000256" key="4">
    <source>
        <dbReference type="ARBA" id="ARBA00022692"/>
    </source>
</evidence>
<dbReference type="InterPro" id="IPR022813">
    <property type="entry name" value="SecD/SecF_arch_bac"/>
</dbReference>
<proteinExistence type="inferred from homology"/>
<comment type="similarity">
    <text evidence="11">In the N-terminal section; belongs to the SecD/SecF family. SecD subfamily.</text>
</comment>
<dbReference type="InterPro" id="IPR055344">
    <property type="entry name" value="SecD_SecF_C_bact"/>
</dbReference>
<dbReference type="Gene3D" id="1.20.1640.10">
    <property type="entry name" value="Multidrug efflux transporter AcrB transmembrane domain"/>
    <property type="match status" value="1"/>
</dbReference>
<dbReference type="Pfam" id="PF07549">
    <property type="entry name" value="Sec_GG"/>
    <property type="match status" value="1"/>
</dbReference>
<feature type="transmembrane region" description="Helical" evidence="12">
    <location>
        <begin position="136"/>
        <end position="157"/>
    </location>
</feature>
<dbReference type="InterPro" id="IPR048634">
    <property type="entry name" value="SecD_SecF_C"/>
</dbReference>
<protein>
    <recommendedName>
        <fullName evidence="12">Protein-export membrane protein SecF</fullName>
    </recommendedName>
</protein>
<evidence type="ECO:0000256" key="6">
    <source>
        <dbReference type="ARBA" id="ARBA00022989"/>
    </source>
</evidence>
<gene>
    <name evidence="12 14" type="primary">secF</name>
    <name evidence="14" type="ORF">MUB46_19425</name>
</gene>
<feature type="transmembrane region" description="Helical" evidence="12">
    <location>
        <begin position="233"/>
        <end position="259"/>
    </location>
</feature>
<evidence type="ECO:0000256" key="5">
    <source>
        <dbReference type="ARBA" id="ARBA00022927"/>
    </source>
</evidence>
<dbReference type="GO" id="GO:0006605">
    <property type="term" value="P:protein targeting"/>
    <property type="evidence" value="ECO:0007669"/>
    <property type="project" value="UniProtKB-UniRule"/>
</dbReference>
<comment type="subcellular location">
    <subcellularLocation>
        <location evidence="1 12">Cell membrane</location>
        <topology evidence="1 12">Multi-pass membrane protein</topology>
    </subcellularLocation>
</comment>
<evidence type="ECO:0000256" key="8">
    <source>
        <dbReference type="ARBA" id="ARBA00023136"/>
    </source>
</evidence>
<reference evidence="14 15" key="1">
    <citation type="submission" date="2022-04" db="EMBL/GenBank/DDBJ databases">
        <authorList>
            <person name="Ye Y.-Q."/>
            <person name="Du Z.-J."/>
        </authorList>
    </citation>
    <scope>NUCLEOTIDE SEQUENCE [LARGE SCALE GENOMIC DNA]</scope>
    <source>
        <strain evidence="14 15">A6E488</strain>
    </source>
</reference>
<dbReference type="EMBL" id="JALIDZ010000010">
    <property type="protein sequence ID" value="MCT8974041.1"/>
    <property type="molecule type" value="Genomic_DNA"/>
</dbReference>
<evidence type="ECO:0000256" key="10">
    <source>
        <dbReference type="ARBA" id="ARBA00060856"/>
    </source>
</evidence>
<dbReference type="PANTHER" id="PTHR30081:SF8">
    <property type="entry name" value="PROTEIN TRANSLOCASE SUBUNIT SECF"/>
    <property type="match status" value="1"/>
</dbReference>
<accession>A0AAW5R5T2</accession>
<keyword evidence="8 12" id="KW-0472">Membrane</keyword>
<keyword evidence="6 12" id="KW-1133">Transmembrane helix</keyword>
<dbReference type="HAMAP" id="MF_01464_B">
    <property type="entry name" value="SecF_B"/>
    <property type="match status" value="1"/>
</dbReference>
<comment type="similarity">
    <text evidence="12">Belongs to the SecD/SecF family. SecF subfamily.</text>
</comment>
<dbReference type="Pfam" id="PF02355">
    <property type="entry name" value="SecD_SecF_C"/>
    <property type="match status" value="1"/>
</dbReference>
<dbReference type="InterPro" id="IPR022646">
    <property type="entry name" value="SecD/SecF_CS"/>
</dbReference>
<evidence type="ECO:0000256" key="7">
    <source>
        <dbReference type="ARBA" id="ARBA00023010"/>
    </source>
</evidence>
<evidence type="ECO:0000256" key="11">
    <source>
        <dbReference type="ARBA" id="ARBA00061053"/>
    </source>
</evidence>
<keyword evidence="4 12" id="KW-0812">Transmembrane</keyword>
<dbReference type="InterPro" id="IPR022645">
    <property type="entry name" value="SecD/SecF_bac"/>
</dbReference>
<dbReference type="GO" id="GO:0005886">
    <property type="term" value="C:plasma membrane"/>
    <property type="evidence" value="ECO:0007669"/>
    <property type="project" value="UniProtKB-SubCell"/>
</dbReference>
<dbReference type="RefSeq" id="WP_261617626.1">
    <property type="nucleotide sequence ID" value="NZ_JALIDZ010000010.1"/>
</dbReference>
<dbReference type="GO" id="GO:0065002">
    <property type="term" value="P:intracellular protein transmembrane transport"/>
    <property type="evidence" value="ECO:0007669"/>
    <property type="project" value="UniProtKB-UniRule"/>
</dbReference>
<evidence type="ECO:0000259" key="13">
    <source>
        <dbReference type="Pfam" id="PF02355"/>
    </source>
</evidence>
<feature type="transmembrane region" description="Helical" evidence="12">
    <location>
        <begin position="21"/>
        <end position="46"/>
    </location>
</feature>
<comment type="caution">
    <text evidence="14">The sequence shown here is derived from an EMBL/GenBank/DDBJ whole genome shotgun (WGS) entry which is preliminary data.</text>
</comment>
<evidence type="ECO:0000313" key="15">
    <source>
        <dbReference type="Proteomes" id="UP001320898"/>
    </source>
</evidence>
<dbReference type="AlphaFoldDB" id="A0AAW5R5T2"/>
<evidence type="ECO:0000256" key="2">
    <source>
        <dbReference type="ARBA" id="ARBA00022448"/>
    </source>
</evidence>
<comment type="similarity">
    <text evidence="10">In the C-terminal section; belongs to the SecD/SecF family. SecF subfamily.</text>
</comment>
<evidence type="ECO:0000256" key="12">
    <source>
        <dbReference type="HAMAP-Rule" id="MF_01464"/>
    </source>
</evidence>
<keyword evidence="3 12" id="KW-1003">Cell membrane</keyword>
<dbReference type="Proteomes" id="UP001320898">
    <property type="component" value="Unassembled WGS sequence"/>
</dbReference>